<dbReference type="Gene3D" id="3.30.565.10">
    <property type="entry name" value="Histidine kinase-like ATPase, C-terminal domain"/>
    <property type="match status" value="1"/>
</dbReference>
<dbReference type="InterPro" id="IPR051315">
    <property type="entry name" value="Bact_Chemotaxis_CheA"/>
</dbReference>
<dbReference type="EMBL" id="CP035807">
    <property type="protein sequence ID" value="QEN06038.1"/>
    <property type="molecule type" value="Genomic_DNA"/>
</dbReference>
<keyword evidence="5" id="KW-0547">Nucleotide-binding</keyword>
<evidence type="ECO:0000313" key="12">
    <source>
        <dbReference type="Proteomes" id="UP000323824"/>
    </source>
</evidence>
<dbReference type="AlphaFoldDB" id="A0A5C1QF54"/>
<evidence type="ECO:0000256" key="3">
    <source>
        <dbReference type="ARBA" id="ARBA00022553"/>
    </source>
</evidence>
<accession>A0A5C1QF54</accession>
<dbReference type="PANTHER" id="PTHR43395:SF1">
    <property type="entry name" value="CHEMOTAXIS PROTEIN CHEA"/>
    <property type="match status" value="1"/>
</dbReference>
<evidence type="ECO:0000256" key="5">
    <source>
        <dbReference type="ARBA" id="ARBA00022741"/>
    </source>
</evidence>
<name>A0A5C1QF54_9SPIO</name>
<keyword evidence="7" id="KW-0067">ATP-binding</keyword>
<dbReference type="GO" id="GO:0005524">
    <property type="term" value="F:ATP binding"/>
    <property type="evidence" value="ECO:0007669"/>
    <property type="project" value="UniProtKB-KW"/>
</dbReference>
<dbReference type="SUPFAM" id="SSF55052">
    <property type="entry name" value="CheY-binding domain of CheA"/>
    <property type="match status" value="1"/>
</dbReference>
<organism evidence="11 12">
    <name type="scientific">Thiospirochaeta perfilievii</name>
    <dbReference type="NCBI Taxonomy" id="252967"/>
    <lineage>
        <taxon>Bacteria</taxon>
        <taxon>Pseudomonadati</taxon>
        <taxon>Spirochaetota</taxon>
        <taxon>Spirochaetia</taxon>
        <taxon>Spirochaetales</taxon>
        <taxon>Spirochaetaceae</taxon>
        <taxon>Thiospirochaeta</taxon>
    </lineage>
</organism>
<dbReference type="InterPro" id="IPR036890">
    <property type="entry name" value="HATPase_C_sf"/>
</dbReference>
<dbReference type="KEGG" id="sper:EW093_15510"/>
<dbReference type="InterPro" id="IPR037052">
    <property type="entry name" value="CheA-like_P2_sf"/>
</dbReference>
<evidence type="ECO:0000256" key="6">
    <source>
        <dbReference type="ARBA" id="ARBA00022777"/>
    </source>
</evidence>
<dbReference type="SUPFAM" id="SSF47226">
    <property type="entry name" value="Histidine-containing phosphotransfer domain, HPT domain"/>
    <property type="match status" value="1"/>
</dbReference>
<dbReference type="PANTHER" id="PTHR43395">
    <property type="entry name" value="SENSOR HISTIDINE KINASE CHEA"/>
    <property type="match status" value="1"/>
</dbReference>
<keyword evidence="3 9" id="KW-0597">Phosphoprotein</keyword>
<evidence type="ECO:0000256" key="2">
    <source>
        <dbReference type="ARBA" id="ARBA00012438"/>
    </source>
</evidence>
<evidence type="ECO:0000313" key="11">
    <source>
        <dbReference type="EMBL" id="QEN06038.1"/>
    </source>
</evidence>
<reference evidence="11 12" key="2">
    <citation type="submission" date="2019-09" db="EMBL/GenBank/DDBJ databases">
        <title>Complete Genome Sequence and Methylome Analysis of free living Spirochaetas.</title>
        <authorList>
            <person name="Leshcheva N."/>
            <person name="Mikheeva N."/>
        </authorList>
    </citation>
    <scope>NUCLEOTIDE SEQUENCE [LARGE SCALE GENOMIC DNA]</scope>
    <source>
        <strain evidence="11 12">P</strain>
    </source>
</reference>
<dbReference type="GO" id="GO:0000155">
    <property type="term" value="F:phosphorelay sensor kinase activity"/>
    <property type="evidence" value="ECO:0007669"/>
    <property type="project" value="InterPro"/>
</dbReference>
<dbReference type="PROSITE" id="PS50894">
    <property type="entry name" value="HPT"/>
    <property type="match status" value="1"/>
</dbReference>
<dbReference type="FunFam" id="3.30.565.10:FF:000016">
    <property type="entry name" value="Chemotaxis protein CheA, putative"/>
    <property type="match status" value="1"/>
</dbReference>
<dbReference type="Pfam" id="PF02518">
    <property type="entry name" value="HATPase_c"/>
    <property type="match status" value="1"/>
</dbReference>
<reference evidence="11 12" key="1">
    <citation type="submission" date="2019-02" db="EMBL/GenBank/DDBJ databases">
        <authorList>
            <person name="Fomenkov A."/>
            <person name="Dubinina G."/>
            <person name="Grabovich M."/>
            <person name="Vincze T."/>
            <person name="Roberts R.J."/>
        </authorList>
    </citation>
    <scope>NUCLEOTIDE SEQUENCE [LARGE SCALE GENOMIC DNA]</scope>
    <source>
        <strain evidence="11 12">P</strain>
    </source>
</reference>
<feature type="domain" description="HPt" evidence="10">
    <location>
        <begin position="1"/>
        <end position="99"/>
    </location>
</feature>
<dbReference type="RefSeq" id="WP_149569272.1">
    <property type="nucleotide sequence ID" value="NZ_CP035807.1"/>
</dbReference>
<dbReference type="CDD" id="cd00088">
    <property type="entry name" value="HPT"/>
    <property type="match status" value="1"/>
</dbReference>
<dbReference type="SMART" id="SM00073">
    <property type="entry name" value="HPT"/>
    <property type="match status" value="1"/>
</dbReference>
<dbReference type="Pfam" id="PF01627">
    <property type="entry name" value="Hpt"/>
    <property type="match status" value="1"/>
</dbReference>
<dbReference type="Gene3D" id="1.20.120.160">
    <property type="entry name" value="HPT domain"/>
    <property type="match status" value="1"/>
</dbReference>
<dbReference type="OrthoDB" id="9803176at2"/>
<dbReference type="Pfam" id="PF07194">
    <property type="entry name" value="P2"/>
    <property type="match status" value="1"/>
</dbReference>
<dbReference type="InterPro" id="IPR035891">
    <property type="entry name" value="CheY-binding_CheA"/>
</dbReference>
<keyword evidence="12" id="KW-1185">Reference proteome</keyword>
<protein>
    <recommendedName>
        <fullName evidence="2">histidine kinase</fullName>
        <ecNumber evidence="2">2.7.13.3</ecNumber>
    </recommendedName>
</protein>
<gene>
    <name evidence="11" type="ORF">EW093_15510</name>
</gene>
<sequence length="626" mass="71477">MLVEELSHKSEFIFDTEKILDRLNMLLVSSDFLVPQIYREIHSLKGAAGFAGLTKMESLAHSLEGILSSIRNGEQSLDSEVEEIFFKSIDYFVKDINFWKSNSTELESNNLVEMIESRSKISSGLAIEVVDDSCESSSFFTDFEKTLLKEAMYRSEQFYRIICHIDRDEEMKYPRLFLVVNNLEKLTNVVKIDPPMADVSKNRSKEITLYLTTNKSKSLIYKGLSFDRIREVEVLRLEYSSYISNDIKKNKDSETNLYGKTIEVETSKIEEIFNYSQDLHNKLLSEDFLIPSKRKIVEELLSGMKSSLSSLTTISVENAFSYFTSYCNKLSRELNKIVDFKIVGGEISIDRQLAETLKELLIQLVKNSIDHGIELPKKRLENGKTEIGHITLKVSNISGNLAISLEDDGAGVDQKQVVQRGIDSNFIDNKEEISLLSLLSRPGFSTSKEINYYSGRGVGLDIVVNRVINKLDGKIKLNNRPGLGLSVDLLIPPLTSIKKYTIFKYRNHSFCFSMVNVVDKITLDPEQVSLGDNKTLNYTYNGTLYPIYTPWGRLSSNTPELDEKYGFLIRYLGKRAFFPVDEFIVEKEFFTSVIKFIDTETPTHKLLKIGEKREDYTLILPSIINS</sequence>
<dbReference type="InterPro" id="IPR036641">
    <property type="entry name" value="HPT_dom_sf"/>
</dbReference>
<keyword evidence="8" id="KW-0902">Two-component regulatory system</keyword>
<dbReference type="Gene3D" id="3.30.70.1110">
    <property type="entry name" value="Histidine kinase CheA-like, P2 response regulator-binding domain"/>
    <property type="match status" value="1"/>
</dbReference>
<dbReference type="Proteomes" id="UP000323824">
    <property type="component" value="Chromosome"/>
</dbReference>
<dbReference type="InterPro" id="IPR003594">
    <property type="entry name" value="HATPase_dom"/>
</dbReference>
<evidence type="ECO:0000256" key="4">
    <source>
        <dbReference type="ARBA" id="ARBA00022679"/>
    </source>
</evidence>
<dbReference type="SUPFAM" id="SSF55874">
    <property type="entry name" value="ATPase domain of HSP90 chaperone/DNA topoisomerase II/histidine kinase"/>
    <property type="match status" value="1"/>
</dbReference>
<proteinExistence type="predicted"/>
<comment type="catalytic activity">
    <reaction evidence="1">
        <text>ATP + protein L-histidine = ADP + protein N-phospho-L-histidine.</text>
        <dbReference type="EC" id="2.7.13.3"/>
    </reaction>
</comment>
<evidence type="ECO:0000256" key="1">
    <source>
        <dbReference type="ARBA" id="ARBA00000085"/>
    </source>
</evidence>
<feature type="modified residue" description="Phosphohistidine" evidence="9">
    <location>
        <position position="42"/>
    </location>
</feature>
<keyword evidence="6" id="KW-0418">Kinase</keyword>
<dbReference type="EC" id="2.7.13.3" evidence="2"/>
<evidence type="ECO:0000256" key="9">
    <source>
        <dbReference type="PROSITE-ProRule" id="PRU00110"/>
    </source>
</evidence>
<evidence type="ECO:0000256" key="8">
    <source>
        <dbReference type="ARBA" id="ARBA00023012"/>
    </source>
</evidence>
<dbReference type="InterPro" id="IPR010808">
    <property type="entry name" value="CheA_P2-bd"/>
</dbReference>
<evidence type="ECO:0000256" key="7">
    <source>
        <dbReference type="ARBA" id="ARBA00022840"/>
    </source>
</evidence>
<evidence type="ECO:0000259" key="10">
    <source>
        <dbReference type="PROSITE" id="PS50894"/>
    </source>
</evidence>
<dbReference type="InterPro" id="IPR008207">
    <property type="entry name" value="Sig_transdc_His_kin_Hpt_dom"/>
</dbReference>
<dbReference type="SMART" id="SM00387">
    <property type="entry name" value="HATPase_c"/>
    <property type="match status" value="1"/>
</dbReference>
<keyword evidence="4" id="KW-0808">Transferase</keyword>